<dbReference type="EMBL" id="MN740786">
    <property type="protein sequence ID" value="QHU11579.1"/>
    <property type="molecule type" value="Genomic_DNA"/>
</dbReference>
<reference evidence="1" key="1">
    <citation type="journal article" date="2020" name="Nature">
        <title>Giant virus diversity and host interactions through global metagenomics.</title>
        <authorList>
            <person name="Schulz F."/>
            <person name="Roux S."/>
            <person name="Paez-Espino D."/>
            <person name="Jungbluth S."/>
            <person name="Walsh D.A."/>
            <person name="Denef V.J."/>
            <person name="McMahon K.D."/>
            <person name="Konstantinidis K.T."/>
            <person name="Eloe-Fadrosh E.A."/>
            <person name="Kyrpides N.C."/>
            <person name="Woyke T."/>
        </authorList>
    </citation>
    <scope>NUCLEOTIDE SEQUENCE</scope>
    <source>
        <strain evidence="1">GVMAG-S-1101169-75</strain>
    </source>
</reference>
<name>A0A6C0K1I8_9ZZZZ</name>
<protein>
    <submittedName>
        <fullName evidence="1">Uncharacterized protein</fullName>
    </submittedName>
</protein>
<sequence>MLQRLLLLMEPERKLQRIILKSYLHPIDVYGNKSDLQSNNPNKCVLAILKELGTTNIYILRCMVTLRKITIQGVFRLASKQTIHHSMNHILACMYCYLGNTIKDGAKTHQKEMLGIPLEDPDYTRLKKQLQRLDKKKISGMTLEEFKRHKAMYERLRGDIETKQQQMDFNTIATNSSRKCHTMTSENYEKYCGRPMVVENNIQIDDIASKILPRLMKFFEKQDWDTLFSGAILIDNEHDLEQSFCQEGEEEEERPGYENDYSYIL</sequence>
<proteinExistence type="predicted"/>
<organism evidence="1">
    <name type="scientific">viral metagenome</name>
    <dbReference type="NCBI Taxonomy" id="1070528"/>
    <lineage>
        <taxon>unclassified sequences</taxon>
        <taxon>metagenomes</taxon>
        <taxon>organismal metagenomes</taxon>
    </lineage>
</organism>
<dbReference type="AlphaFoldDB" id="A0A6C0K1I8"/>
<evidence type="ECO:0000313" key="1">
    <source>
        <dbReference type="EMBL" id="QHU11579.1"/>
    </source>
</evidence>
<accession>A0A6C0K1I8</accession>